<feature type="compositionally biased region" description="Polar residues" evidence="1">
    <location>
        <begin position="349"/>
        <end position="359"/>
    </location>
</feature>
<organism evidence="2 3">
    <name type="scientific">Phytophthora boehmeriae</name>
    <dbReference type="NCBI Taxonomy" id="109152"/>
    <lineage>
        <taxon>Eukaryota</taxon>
        <taxon>Sar</taxon>
        <taxon>Stramenopiles</taxon>
        <taxon>Oomycota</taxon>
        <taxon>Peronosporomycetes</taxon>
        <taxon>Peronosporales</taxon>
        <taxon>Peronosporaceae</taxon>
        <taxon>Phytophthora</taxon>
    </lineage>
</organism>
<comment type="caution">
    <text evidence="2">The sequence shown here is derived from an EMBL/GenBank/DDBJ whole genome shotgun (WGS) entry which is preliminary data.</text>
</comment>
<protein>
    <recommendedName>
        <fullName evidence="4">Myb/SANT-like domain-containing protein</fullName>
    </recommendedName>
</protein>
<sequence>MSRVVSAPPIEGLAFDTGSDALHAIQDHALSTGKSVRIDRASGSDRRIVCSSKEACGFFVQVYRQRHADKSYGKWYIASLQLEHSALCNAELKITTRQIADLPAFADAVQRNPKANIEALLTLVQERYGLSLSKQKRLVYRARDIVKQGRKTAPSNLVDSEHSPLPPRQFIRRRGRGGQKSAEDETEKKAPERMVWLDVFVETLLKERVTKYGQEFAQPKQQSWKRDMWEDIQQVFNATHNMSVTVDQLRIKFRMLQEQYARTRTQEEEASRDPATVVVYPRGWDIMVRYFGGENHSLVEEIESSVGDGQEAGLSNEEEDLLVLRSDEHEQGSSLIRPQPSPKRRRANPPTNGSDSVQGQCVALSSGVHERLDSIQNMQREMIQSMNGMQQAVQQSTDAIRDLQSALNQSNQVSAALLQFLQRGSHP</sequence>
<dbReference type="OrthoDB" id="70173at2759"/>
<feature type="region of interest" description="Disordered" evidence="1">
    <location>
        <begin position="324"/>
        <end position="359"/>
    </location>
</feature>
<dbReference type="Proteomes" id="UP000693981">
    <property type="component" value="Unassembled WGS sequence"/>
</dbReference>
<name>A0A8T1X5X7_9STRA</name>
<evidence type="ECO:0000256" key="1">
    <source>
        <dbReference type="SAM" id="MobiDB-lite"/>
    </source>
</evidence>
<keyword evidence="3" id="KW-1185">Reference proteome</keyword>
<reference evidence="2" key="1">
    <citation type="submission" date="2021-02" db="EMBL/GenBank/DDBJ databases">
        <authorList>
            <person name="Palmer J.M."/>
        </authorList>
    </citation>
    <scope>NUCLEOTIDE SEQUENCE</scope>
    <source>
        <strain evidence="2">SCRP23</strain>
    </source>
</reference>
<evidence type="ECO:0000313" key="3">
    <source>
        <dbReference type="Proteomes" id="UP000693981"/>
    </source>
</evidence>
<dbReference type="AlphaFoldDB" id="A0A8T1X5X7"/>
<evidence type="ECO:0000313" key="2">
    <source>
        <dbReference type="EMBL" id="KAG7401156.1"/>
    </source>
</evidence>
<proteinExistence type="predicted"/>
<gene>
    <name evidence="2" type="ORF">PHYBOEH_002714</name>
</gene>
<accession>A0A8T1X5X7</accession>
<dbReference type="EMBL" id="JAGDFL010000017">
    <property type="protein sequence ID" value="KAG7401156.1"/>
    <property type="molecule type" value="Genomic_DNA"/>
</dbReference>
<feature type="region of interest" description="Disordered" evidence="1">
    <location>
        <begin position="151"/>
        <end position="189"/>
    </location>
</feature>
<evidence type="ECO:0008006" key="4">
    <source>
        <dbReference type="Google" id="ProtNLM"/>
    </source>
</evidence>